<dbReference type="GO" id="GO:0008017">
    <property type="term" value="F:microtubule binding"/>
    <property type="evidence" value="ECO:0007669"/>
    <property type="project" value="TreeGrafter"/>
</dbReference>
<dbReference type="InterPro" id="IPR027417">
    <property type="entry name" value="P-loop_NTPase"/>
</dbReference>
<dbReference type="AlphaFoldDB" id="A0A5B0LH88"/>
<dbReference type="Pfam" id="PF00350">
    <property type="entry name" value="Dynamin_N"/>
    <property type="match status" value="1"/>
</dbReference>
<dbReference type="PANTHER" id="PTHR11566:SF21">
    <property type="entry name" value="DYNAMIN RELATED PROTEIN 1, ISOFORM A"/>
    <property type="match status" value="1"/>
</dbReference>
<dbReference type="PANTHER" id="PTHR11566">
    <property type="entry name" value="DYNAMIN"/>
    <property type="match status" value="1"/>
</dbReference>
<organism evidence="3 4">
    <name type="scientific">Puccinia graminis f. sp. tritici</name>
    <dbReference type="NCBI Taxonomy" id="56615"/>
    <lineage>
        <taxon>Eukaryota</taxon>
        <taxon>Fungi</taxon>
        <taxon>Dikarya</taxon>
        <taxon>Basidiomycota</taxon>
        <taxon>Pucciniomycotina</taxon>
        <taxon>Pucciniomycetes</taxon>
        <taxon>Pucciniales</taxon>
        <taxon>Pucciniaceae</taxon>
        <taxon>Puccinia</taxon>
    </lineage>
</organism>
<dbReference type="GO" id="GO:0016020">
    <property type="term" value="C:membrane"/>
    <property type="evidence" value="ECO:0007669"/>
    <property type="project" value="TreeGrafter"/>
</dbReference>
<evidence type="ECO:0000313" key="4">
    <source>
        <dbReference type="Proteomes" id="UP000325313"/>
    </source>
</evidence>
<dbReference type="InterPro" id="IPR022812">
    <property type="entry name" value="Dynamin"/>
</dbReference>
<dbReference type="Proteomes" id="UP000325313">
    <property type="component" value="Unassembled WGS sequence"/>
</dbReference>
<evidence type="ECO:0000313" key="3">
    <source>
        <dbReference type="EMBL" id="KAA1063729.1"/>
    </source>
</evidence>
<proteinExistence type="predicted"/>
<evidence type="ECO:0000259" key="1">
    <source>
        <dbReference type="Pfam" id="PF00350"/>
    </source>
</evidence>
<feature type="domain" description="Dynamin N-terminal" evidence="1">
    <location>
        <begin position="2"/>
        <end position="71"/>
    </location>
</feature>
<dbReference type="GO" id="GO:0048312">
    <property type="term" value="P:intracellular distribution of mitochondria"/>
    <property type="evidence" value="ECO:0007669"/>
    <property type="project" value="TreeGrafter"/>
</dbReference>
<feature type="domain" description="Dynamin stalk" evidence="2">
    <location>
        <begin position="75"/>
        <end position="272"/>
    </location>
</feature>
<dbReference type="GO" id="GO:0005739">
    <property type="term" value="C:mitochondrion"/>
    <property type="evidence" value="ECO:0007669"/>
    <property type="project" value="TreeGrafter"/>
</dbReference>
<dbReference type="InterPro" id="IPR000375">
    <property type="entry name" value="Dynamin_stalk"/>
</dbReference>
<dbReference type="Gene3D" id="3.40.50.300">
    <property type="entry name" value="P-loop containing nucleotide triphosphate hydrolases"/>
    <property type="match status" value="1"/>
</dbReference>
<dbReference type="SUPFAM" id="SSF52540">
    <property type="entry name" value="P-loop containing nucleoside triphosphate hydrolases"/>
    <property type="match status" value="1"/>
</dbReference>
<dbReference type="Gene3D" id="1.20.120.1240">
    <property type="entry name" value="Dynamin, middle domain"/>
    <property type="match status" value="1"/>
</dbReference>
<sequence length="295" mass="33931">MLTLVDLPGYVQTHTLGQSETIVQEIENLVEKYISEPRTIILAVIPATRDFETNVAIKYIRQFDGQGKRTLRNSPGSKKDVIQRKEKLSEQLKALGPVIETDLEKANLLQKNINEVMQQFKYLVDGHYGAGGFGQDLYLRSLVRDLNEVFNARIIRMTNSTTSHLDVREIMKATRGRELRGMVPLEAFIILCRRVVQDWSSETHQHITEVCQLASNVFAQVIEKRCDKVLINYFSERMIEFVDQQQKAMHHDALEILDDEINLPSTLQDTDLLRNGALTKILKTTKCERFWQVTV</sequence>
<protein>
    <submittedName>
        <fullName evidence="3">Uncharacterized protein</fullName>
    </submittedName>
</protein>
<dbReference type="GO" id="GO:0006897">
    <property type="term" value="P:endocytosis"/>
    <property type="evidence" value="ECO:0007669"/>
    <property type="project" value="TreeGrafter"/>
</dbReference>
<dbReference type="EMBL" id="VDEP01000528">
    <property type="protein sequence ID" value="KAA1063729.1"/>
    <property type="molecule type" value="Genomic_DNA"/>
</dbReference>
<name>A0A5B0LH88_PUCGR</name>
<comment type="caution">
    <text evidence="3">The sequence shown here is derived from an EMBL/GenBank/DDBJ whole genome shotgun (WGS) entry which is preliminary data.</text>
</comment>
<accession>A0A5B0LH88</accession>
<reference evidence="3 4" key="1">
    <citation type="submission" date="2019-05" db="EMBL/GenBank/DDBJ databases">
        <title>Emergence of the Ug99 lineage of the wheat stem rust pathogen through somatic hybridization.</title>
        <authorList>
            <person name="Li F."/>
            <person name="Upadhyaya N.M."/>
            <person name="Sperschneider J."/>
            <person name="Matny O."/>
            <person name="Nguyen-Phuc H."/>
            <person name="Mago R."/>
            <person name="Raley C."/>
            <person name="Miller M.E."/>
            <person name="Silverstein K.A.T."/>
            <person name="Henningsen E."/>
            <person name="Hirsch C.D."/>
            <person name="Visser B."/>
            <person name="Pretorius Z.A."/>
            <person name="Steffenson B.J."/>
            <person name="Schwessinger B."/>
            <person name="Dodds P.N."/>
            <person name="Figueroa M."/>
        </authorList>
    </citation>
    <scope>NUCLEOTIDE SEQUENCE [LARGE SCALE GENOMIC DNA]</scope>
    <source>
        <strain evidence="3 4">Ug99</strain>
    </source>
</reference>
<gene>
    <name evidence="3" type="ORF">PGTUg99_000177</name>
</gene>
<dbReference type="GO" id="GO:0003924">
    <property type="term" value="F:GTPase activity"/>
    <property type="evidence" value="ECO:0007669"/>
    <property type="project" value="TreeGrafter"/>
</dbReference>
<dbReference type="GO" id="GO:0005874">
    <property type="term" value="C:microtubule"/>
    <property type="evidence" value="ECO:0007669"/>
    <property type="project" value="TreeGrafter"/>
</dbReference>
<dbReference type="GO" id="GO:0000266">
    <property type="term" value="P:mitochondrial fission"/>
    <property type="evidence" value="ECO:0007669"/>
    <property type="project" value="TreeGrafter"/>
</dbReference>
<evidence type="ECO:0000259" key="2">
    <source>
        <dbReference type="Pfam" id="PF01031"/>
    </source>
</evidence>
<dbReference type="Pfam" id="PF01031">
    <property type="entry name" value="Dynamin_M"/>
    <property type="match status" value="1"/>
</dbReference>
<dbReference type="InterPro" id="IPR045063">
    <property type="entry name" value="Dynamin_N"/>
</dbReference>
<dbReference type="GO" id="GO:0016559">
    <property type="term" value="P:peroxisome fission"/>
    <property type="evidence" value="ECO:0007669"/>
    <property type="project" value="TreeGrafter"/>
</dbReference>